<evidence type="ECO:0000256" key="4">
    <source>
        <dbReference type="ARBA" id="ARBA00011738"/>
    </source>
</evidence>
<dbReference type="InterPro" id="IPR000383">
    <property type="entry name" value="Xaa-Pro-like_dom"/>
</dbReference>
<evidence type="ECO:0000259" key="14">
    <source>
        <dbReference type="SMART" id="SM00939"/>
    </source>
</evidence>
<evidence type="ECO:0000256" key="5">
    <source>
        <dbReference type="ARBA" id="ARBA00012463"/>
    </source>
</evidence>
<dbReference type="InterPro" id="IPR029058">
    <property type="entry name" value="AB_hydrolase_fold"/>
</dbReference>
<dbReference type="Pfam" id="PF09168">
    <property type="entry name" value="PepX_N"/>
    <property type="match status" value="1"/>
</dbReference>
<keyword evidence="10" id="KW-0720">Serine protease</keyword>
<feature type="domain" description="X-Prolyl dipeptidyl aminopeptidase PepX N-terminal" evidence="15">
    <location>
        <begin position="1"/>
        <end position="155"/>
    </location>
</feature>
<proteinExistence type="inferred from homology"/>
<evidence type="ECO:0000313" key="17">
    <source>
        <dbReference type="Proteomes" id="UP001565236"/>
    </source>
</evidence>
<comment type="function">
    <text evidence="2">Removes N-terminal dipeptides sequentially from polypeptides having unsubstituted N-termini provided that the penultimate residue is proline.</text>
</comment>
<dbReference type="NCBIfam" id="NF003781">
    <property type="entry name" value="PRK05371.1-2"/>
    <property type="match status" value="1"/>
</dbReference>
<keyword evidence="17" id="KW-1185">Reference proteome</keyword>
<dbReference type="SUPFAM" id="SSF81761">
    <property type="entry name" value="X-Prolyl dipeptidyl aminopeptidase PepX, N-terminal domain"/>
    <property type="match status" value="1"/>
</dbReference>
<organism evidence="16 17">
    <name type="scientific">Ligilactobacillus faecis</name>
    <dbReference type="NCBI Taxonomy" id="762833"/>
    <lineage>
        <taxon>Bacteria</taxon>
        <taxon>Bacillati</taxon>
        <taxon>Bacillota</taxon>
        <taxon>Bacilli</taxon>
        <taxon>Lactobacillales</taxon>
        <taxon>Lactobacillaceae</taxon>
        <taxon>Ligilactobacillus</taxon>
    </lineage>
</organism>
<evidence type="ECO:0000256" key="12">
    <source>
        <dbReference type="ARBA" id="ARBA00031951"/>
    </source>
</evidence>
<dbReference type="SUPFAM" id="SSF53474">
    <property type="entry name" value="alpha/beta-Hydrolases"/>
    <property type="match status" value="1"/>
</dbReference>
<gene>
    <name evidence="16" type="ORF">AALT52_00590</name>
</gene>
<dbReference type="SMART" id="SM00940">
    <property type="entry name" value="PepX_N"/>
    <property type="match status" value="1"/>
</dbReference>
<dbReference type="InterPro" id="IPR013736">
    <property type="entry name" value="Xaa-Pro_dipept_C"/>
</dbReference>
<evidence type="ECO:0000256" key="2">
    <source>
        <dbReference type="ARBA" id="ARBA00003997"/>
    </source>
</evidence>
<feature type="domain" description="Xaa-Pro dipeptidyl-peptidase C-terminal" evidence="14">
    <location>
        <begin position="539"/>
        <end position="799"/>
    </location>
</feature>
<dbReference type="Proteomes" id="UP001565236">
    <property type="component" value="Unassembled WGS sequence"/>
</dbReference>
<keyword evidence="7" id="KW-0031">Aminopeptidase</keyword>
<sequence>MKHHQFAHVNVPLEQKICELKQIGFLNHDVKRTEELNELWLLFLNQALPQYLTKSAKQVQLKTFLATAELDLLSYLEQKTVDLHTFYNVGLQLLLFRPGVDFKLSDPLSAMERLGLYHAEKLTTHTDLLGAWYDLLCTQTRLGQTLLDHLAGLGYFTKFYDLPAIKKPLFFNGKAQPIFDTSKLIYEVVYIESDLDTDEDGHCDLLRAEIIRPKETEHGLKVPVLYTASPYHQGTNDDDGKKLLHPANVALQHKTPTTTSKPTFLRSKPKKAPQKRTVMGRSTRAEETFGRETSYSLNDYFLARGFAVVYAAGIGTKGSDGLRTCGDPAETSSTIAIIEWLTGKRKAFTNRTENIELKAWWCNKKVAMTGKSYLGTLAIAAATTGVAGLETIIAEAAISSWYDYYRAGGLVVFPDGFIGEDADVLAQECLSMKQDFAKYREVRSLWKEKRAQLTQELDEASGNYNAFWEARNYLNDACQIKCDLVLIHGLNDQNVKPKNPYQLLEQVADLPVAKKVILHQGEHIYINNLASLDLTDMLNLWLSHKLYGLDNQAKEYLPDLLVQQNTAPDAWITPSTWGSAKKQIFTLTSNNELSKTAKQPLTEKMSFADHLDQATFAHYTNDLAKWHTDLVANKAPLSANSLHFVTETLTSPLTINGVAKLKVFVASSADHGLLSAMLVDLGEAKRLQKKPTLLAAKALNSGFRWRVDDLVGFTYGPTTPYQIISKGHINLQNRTAPWQNDELFPGTFYDVELSFQPTFYTVPKGRKLALIIYATDLSATLRGNEALTYTLADAPNHLILPLE</sequence>
<dbReference type="Gene3D" id="1.10.246.70">
    <property type="match status" value="1"/>
</dbReference>
<comment type="subunit">
    <text evidence="4">Homodimer.</text>
</comment>
<evidence type="ECO:0000256" key="10">
    <source>
        <dbReference type="ARBA" id="ARBA00022825"/>
    </source>
</evidence>
<comment type="similarity">
    <text evidence="3">Belongs to the peptidase S15 family.</text>
</comment>
<comment type="caution">
    <text evidence="16">The sequence shown here is derived from an EMBL/GenBank/DDBJ whole genome shotgun (WGS) entry which is preliminary data.</text>
</comment>
<dbReference type="Gene3D" id="2.60.120.260">
    <property type="entry name" value="Galactose-binding domain-like"/>
    <property type="match status" value="1"/>
</dbReference>
<evidence type="ECO:0000256" key="1">
    <source>
        <dbReference type="ARBA" id="ARBA00000123"/>
    </source>
</evidence>
<comment type="catalytic activity">
    <reaction evidence="1">
        <text>Hydrolyzes Xaa-Pro-|- bonds to release unblocked, N-terminal dipeptides from substrates including Ala-Pro-|-p-nitroanilide and (sequentially) Tyr-Pro-|-Phe-Pro-|-Gly-Pro-|-Ile.</text>
        <dbReference type="EC" id="3.4.14.11"/>
    </reaction>
</comment>
<keyword evidence="9 16" id="KW-0378">Hydrolase</keyword>
<protein>
    <recommendedName>
        <fullName evidence="6">Xaa-Pro dipeptidyl-peptidase</fullName>
        <ecNumber evidence="5">3.4.14.11</ecNumber>
    </recommendedName>
    <alternativeName>
        <fullName evidence="12">X-Pro dipeptidyl-peptidase</fullName>
    </alternativeName>
    <alternativeName>
        <fullName evidence="11">X-prolyl-dipeptidyl aminopeptidase</fullName>
    </alternativeName>
</protein>
<dbReference type="Gene3D" id="3.40.50.1820">
    <property type="entry name" value="alpha/beta hydrolase"/>
    <property type="match status" value="1"/>
</dbReference>
<dbReference type="EC" id="3.4.14.11" evidence="5"/>
<dbReference type="InterPro" id="IPR036313">
    <property type="entry name" value="PepX_N_dom_sf"/>
</dbReference>
<dbReference type="SMART" id="SM00939">
    <property type="entry name" value="PepX_C"/>
    <property type="match status" value="1"/>
</dbReference>
<evidence type="ECO:0000256" key="3">
    <source>
        <dbReference type="ARBA" id="ARBA00010819"/>
    </source>
</evidence>
<dbReference type="InterPro" id="IPR008252">
    <property type="entry name" value="Pept_S15_Xpro"/>
</dbReference>
<dbReference type="GO" id="GO:0008239">
    <property type="term" value="F:dipeptidyl-peptidase activity"/>
    <property type="evidence" value="ECO:0007669"/>
    <property type="project" value="UniProtKB-EC"/>
</dbReference>
<evidence type="ECO:0000256" key="13">
    <source>
        <dbReference type="SAM" id="MobiDB-lite"/>
    </source>
</evidence>
<dbReference type="Pfam" id="PF08530">
    <property type="entry name" value="PepX_C"/>
    <property type="match status" value="1"/>
</dbReference>
<evidence type="ECO:0000259" key="15">
    <source>
        <dbReference type="SMART" id="SM00940"/>
    </source>
</evidence>
<evidence type="ECO:0000256" key="6">
    <source>
        <dbReference type="ARBA" id="ARBA00014682"/>
    </source>
</evidence>
<name>A0ABV4DQJ1_9LACO</name>
<dbReference type="Pfam" id="PF02129">
    <property type="entry name" value="Peptidase_S15"/>
    <property type="match status" value="1"/>
</dbReference>
<dbReference type="PRINTS" id="PR00923">
    <property type="entry name" value="LACTOPTASE"/>
</dbReference>
<dbReference type="SUPFAM" id="SSF49785">
    <property type="entry name" value="Galactose-binding domain-like"/>
    <property type="match status" value="1"/>
</dbReference>
<evidence type="ECO:0000313" key="16">
    <source>
        <dbReference type="EMBL" id="MEY8661394.1"/>
    </source>
</evidence>
<evidence type="ECO:0000256" key="8">
    <source>
        <dbReference type="ARBA" id="ARBA00022670"/>
    </source>
</evidence>
<evidence type="ECO:0000256" key="9">
    <source>
        <dbReference type="ARBA" id="ARBA00022801"/>
    </source>
</evidence>
<feature type="region of interest" description="Disordered" evidence="13">
    <location>
        <begin position="257"/>
        <end position="285"/>
    </location>
</feature>
<dbReference type="RefSeq" id="WP_369939888.1">
    <property type="nucleotide sequence ID" value="NZ_JBCLUF010000001.1"/>
</dbReference>
<dbReference type="InterPro" id="IPR015251">
    <property type="entry name" value="PepX_N_dom"/>
</dbReference>
<dbReference type="InterPro" id="IPR008979">
    <property type="entry name" value="Galactose-bd-like_sf"/>
</dbReference>
<reference evidence="16 17" key="1">
    <citation type="submission" date="2024-03" db="EMBL/GenBank/DDBJ databases">
        <title>Mouse gut bacterial collection (mGBC) of GemPharmatech.</title>
        <authorList>
            <person name="He Y."/>
            <person name="Dong L."/>
            <person name="Wu D."/>
            <person name="Gao X."/>
            <person name="Lin Z."/>
        </authorList>
    </citation>
    <scope>NUCLEOTIDE SEQUENCE [LARGE SCALE GENOMIC DNA]</scope>
    <source>
        <strain evidence="16 17">15-30</strain>
    </source>
</reference>
<keyword evidence="8" id="KW-0645">Protease</keyword>
<accession>A0ABV4DQJ1</accession>
<dbReference type="EMBL" id="JBCLUF010000001">
    <property type="protein sequence ID" value="MEY8661394.1"/>
    <property type="molecule type" value="Genomic_DNA"/>
</dbReference>
<evidence type="ECO:0000256" key="11">
    <source>
        <dbReference type="ARBA" id="ARBA00030045"/>
    </source>
</evidence>
<evidence type="ECO:0000256" key="7">
    <source>
        <dbReference type="ARBA" id="ARBA00022438"/>
    </source>
</evidence>